<keyword evidence="2" id="KW-1185">Reference proteome</keyword>
<dbReference type="AlphaFoldDB" id="A0A7W8B2M9"/>
<evidence type="ECO:0000313" key="1">
    <source>
        <dbReference type="EMBL" id="MBB5108035.1"/>
    </source>
</evidence>
<gene>
    <name evidence="1" type="ORF">FHS40_007156</name>
</gene>
<dbReference type="Proteomes" id="UP000549009">
    <property type="component" value="Unassembled WGS sequence"/>
</dbReference>
<protein>
    <submittedName>
        <fullName evidence="1">Uncharacterized protein</fullName>
    </submittedName>
</protein>
<dbReference type="OrthoDB" id="4345310at2"/>
<proteinExistence type="predicted"/>
<organism evidence="1 2">
    <name type="scientific">Streptomyces spectabilis</name>
    <dbReference type="NCBI Taxonomy" id="68270"/>
    <lineage>
        <taxon>Bacteria</taxon>
        <taxon>Bacillati</taxon>
        <taxon>Actinomycetota</taxon>
        <taxon>Actinomycetes</taxon>
        <taxon>Kitasatosporales</taxon>
        <taxon>Streptomycetaceae</taxon>
        <taxon>Streptomyces</taxon>
    </lineage>
</organism>
<accession>A0A7W8B2M9</accession>
<reference evidence="1 2" key="1">
    <citation type="submission" date="2020-08" db="EMBL/GenBank/DDBJ databases">
        <title>Genomic Encyclopedia of Type Strains, Phase III (KMG-III): the genomes of soil and plant-associated and newly described type strains.</title>
        <authorList>
            <person name="Whitman W."/>
        </authorList>
    </citation>
    <scope>NUCLEOTIDE SEQUENCE [LARGE SCALE GENOMIC DNA]</scope>
    <source>
        <strain evidence="1 2">CECT 3146</strain>
    </source>
</reference>
<evidence type="ECO:0000313" key="2">
    <source>
        <dbReference type="Proteomes" id="UP000549009"/>
    </source>
</evidence>
<comment type="caution">
    <text evidence="1">The sequence shown here is derived from an EMBL/GenBank/DDBJ whole genome shotgun (WGS) entry which is preliminary data.</text>
</comment>
<dbReference type="RefSeq" id="WP_150508546.1">
    <property type="nucleotide sequence ID" value="NZ_BMSQ01000032.1"/>
</dbReference>
<name>A0A7W8B2M9_STRST</name>
<sequence length="80" mass="8868">MKTAPAPSPDPDNYVDDYEFPDLYGSYRAHLNVCPLIHTGLLANCVEGVRLAAAWLDEDWPGYGAAGTTPRFSWREPTRA</sequence>
<dbReference type="EMBL" id="JACHJD010000016">
    <property type="protein sequence ID" value="MBB5108035.1"/>
    <property type="molecule type" value="Genomic_DNA"/>
</dbReference>